<gene>
    <name evidence="6" type="ORF">ZRA01_04580</name>
</gene>
<dbReference type="PANTHER" id="PTHR43685:SF5">
    <property type="entry name" value="GLYCOSYLTRANSFERASE EPSE-RELATED"/>
    <property type="match status" value="1"/>
</dbReference>
<dbReference type="EMBL" id="BJNV01000006">
    <property type="protein sequence ID" value="GEC94385.1"/>
    <property type="molecule type" value="Genomic_DNA"/>
</dbReference>
<dbReference type="Proteomes" id="UP000318422">
    <property type="component" value="Unassembled WGS sequence"/>
</dbReference>
<dbReference type="Pfam" id="PF00535">
    <property type="entry name" value="Glycos_transf_2"/>
    <property type="match status" value="1"/>
</dbReference>
<evidence type="ECO:0000259" key="5">
    <source>
        <dbReference type="Pfam" id="PF00535"/>
    </source>
</evidence>
<dbReference type="GO" id="GO:0016757">
    <property type="term" value="F:glycosyltransferase activity"/>
    <property type="evidence" value="ECO:0007669"/>
    <property type="project" value="UniProtKB-KW"/>
</dbReference>
<reference evidence="6 7" key="1">
    <citation type="submission" date="2019-06" db="EMBL/GenBank/DDBJ databases">
        <title>Whole genome shotgun sequence of Zoogloea ramigera NBRC 15342.</title>
        <authorList>
            <person name="Hosoyama A."/>
            <person name="Uohara A."/>
            <person name="Ohji S."/>
            <person name="Ichikawa N."/>
        </authorList>
    </citation>
    <scope>NUCLEOTIDE SEQUENCE [LARGE SCALE GENOMIC DNA]</scope>
    <source>
        <strain evidence="6 7">NBRC 15342</strain>
    </source>
</reference>
<evidence type="ECO:0000256" key="1">
    <source>
        <dbReference type="ARBA" id="ARBA00006739"/>
    </source>
</evidence>
<dbReference type="InterPro" id="IPR001173">
    <property type="entry name" value="Glyco_trans_2-like"/>
</dbReference>
<dbReference type="PANTHER" id="PTHR43685">
    <property type="entry name" value="GLYCOSYLTRANSFERASE"/>
    <property type="match status" value="1"/>
</dbReference>
<dbReference type="SUPFAM" id="SSF53448">
    <property type="entry name" value="Nucleotide-diphospho-sugar transferases"/>
    <property type="match status" value="1"/>
</dbReference>
<keyword evidence="7" id="KW-1185">Reference proteome</keyword>
<dbReference type="InterPro" id="IPR050834">
    <property type="entry name" value="Glycosyltransf_2"/>
</dbReference>
<proteinExistence type="inferred from homology"/>
<dbReference type="Gene3D" id="3.90.550.10">
    <property type="entry name" value="Spore Coat Polysaccharide Biosynthesis Protein SpsA, Chain A"/>
    <property type="match status" value="1"/>
</dbReference>
<dbReference type="InterPro" id="IPR029044">
    <property type="entry name" value="Nucleotide-diphossugar_trans"/>
</dbReference>
<evidence type="ECO:0000313" key="7">
    <source>
        <dbReference type="Proteomes" id="UP000318422"/>
    </source>
</evidence>
<keyword evidence="3" id="KW-0808">Transferase</keyword>
<protein>
    <recommendedName>
        <fullName evidence="5">Glycosyltransferase 2-like domain-containing protein</fullName>
    </recommendedName>
</protein>
<dbReference type="AlphaFoldDB" id="A0A4Y4CN75"/>
<accession>A0A4Y4CN75</accession>
<comment type="caution">
    <text evidence="6">The sequence shown here is derived from an EMBL/GenBank/DDBJ whole genome shotgun (WGS) entry which is preliminary data.</text>
</comment>
<comment type="similarity">
    <text evidence="1">Belongs to the glycosyltransferase 2 family.</text>
</comment>
<evidence type="ECO:0000256" key="3">
    <source>
        <dbReference type="ARBA" id="ARBA00022679"/>
    </source>
</evidence>
<keyword evidence="4" id="KW-0175">Coiled coil</keyword>
<keyword evidence="2" id="KW-0328">Glycosyltransferase</keyword>
<feature type="coiled-coil region" evidence="4">
    <location>
        <begin position="460"/>
        <end position="494"/>
    </location>
</feature>
<evidence type="ECO:0000313" key="6">
    <source>
        <dbReference type="EMBL" id="GEC94385.1"/>
    </source>
</evidence>
<evidence type="ECO:0000256" key="2">
    <source>
        <dbReference type="ARBA" id="ARBA00022676"/>
    </source>
</evidence>
<organism evidence="6 7">
    <name type="scientific">Zoogloea ramigera</name>
    <dbReference type="NCBI Taxonomy" id="350"/>
    <lineage>
        <taxon>Bacteria</taxon>
        <taxon>Pseudomonadati</taxon>
        <taxon>Pseudomonadota</taxon>
        <taxon>Betaproteobacteria</taxon>
        <taxon>Rhodocyclales</taxon>
        <taxon>Zoogloeaceae</taxon>
        <taxon>Zoogloea</taxon>
    </lineage>
</organism>
<name>A0A4Y4CN75_ZOORA</name>
<sequence length="533" mass="61360">MNQTFQDWELILVDDCSGDDSWSIISRYGDPRIRAFRFEKNRGACSAYNYGLARARGRFVASLDSDDLFSPEKLARQHAFLTAHPDVDICGTWLLEIDPDGNRVGKDALIYEPWFNIHVDLNDPASWIWKNRLCHSSSVVRRALHDQVGPFREDLIYTPDWQFWLRALVTGARFAVIEEPLTLYRNHGSNITHKRPMGTVEEYARTCAAIFHPHLFGIGRLDLIQKNLYEFLRSRPFNDAAEPVQRDIVRTIVGFGSDQVAARESQELVVALLLDVARERLKEGAIAESERQRNTTISRGFEEQIATMRLEIEGCEQNRIAAERSCNEWMQRLADANARLEETVSARDCGFLDRENRISVLQNALVDRAEMLCQWVERSSLSEQELTHERQRAAAMLRAHEDAQRSFEEALQRAGDREAAVHEAHRASLRELDAVNERFRAASCRIEVLLEDQRALTTQSAERMATVEKLEGELQSLRNRVAELEENRVDLLKHLEELAIPARRYFKLRGLFPEPLRRIGRKGLQVVRQMKGK</sequence>
<evidence type="ECO:0000256" key="4">
    <source>
        <dbReference type="SAM" id="Coils"/>
    </source>
</evidence>
<feature type="domain" description="Glycosyltransferase 2-like" evidence="5">
    <location>
        <begin position="2"/>
        <end position="142"/>
    </location>
</feature>